<accession>A0A9D4TWK5</accession>
<dbReference type="Pfam" id="PF17177">
    <property type="entry name" value="PPR_long"/>
    <property type="match status" value="1"/>
</dbReference>
<dbReference type="PANTHER" id="PTHR47447:SF17">
    <property type="entry name" value="OS12G0638900 PROTEIN"/>
    <property type="match status" value="1"/>
</dbReference>
<feature type="repeat" description="PPR" evidence="3">
    <location>
        <begin position="319"/>
        <end position="353"/>
    </location>
</feature>
<dbReference type="NCBIfam" id="TIGR00756">
    <property type="entry name" value="PPR"/>
    <property type="match status" value="1"/>
</dbReference>
<dbReference type="InterPro" id="IPR002885">
    <property type="entry name" value="PPR_rpt"/>
</dbReference>
<name>A0A9D4TWK5_CHLVU</name>
<feature type="compositionally biased region" description="Low complexity" evidence="4">
    <location>
        <begin position="716"/>
        <end position="726"/>
    </location>
</feature>
<dbReference type="InterPro" id="IPR011990">
    <property type="entry name" value="TPR-like_helical_dom_sf"/>
</dbReference>
<dbReference type="PANTHER" id="PTHR47447">
    <property type="entry name" value="OS03G0856100 PROTEIN"/>
    <property type="match status" value="1"/>
</dbReference>
<comment type="caution">
    <text evidence="6">The sequence shown here is derived from an EMBL/GenBank/DDBJ whole genome shotgun (WGS) entry which is preliminary data.</text>
</comment>
<dbReference type="EMBL" id="SIDB01000002">
    <property type="protein sequence ID" value="KAI3436473.1"/>
    <property type="molecule type" value="Genomic_DNA"/>
</dbReference>
<dbReference type="InterPro" id="IPR033443">
    <property type="entry name" value="PROP1-like_PPR_dom"/>
</dbReference>
<comment type="similarity">
    <text evidence="1">Belongs to the PPR family. P subfamily.</text>
</comment>
<dbReference type="PROSITE" id="PS51375">
    <property type="entry name" value="PPR"/>
    <property type="match status" value="1"/>
</dbReference>
<evidence type="ECO:0000256" key="3">
    <source>
        <dbReference type="PROSITE-ProRule" id="PRU00708"/>
    </source>
</evidence>
<feature type="region of interest" description="Disordered" evidence="4">
    <location>
        <begin position="648"/>
        <end position="679"/>
    </location>
</feature>
<reference evidence="6" key="2">
    <citation type="submission" date="2020-11" db="EMBL/GenBank/DDBJ databases">
        <authorList>
            <person name="Cecchin M."/>
            <person name="Marcolungo L."/>
            <person name="Rossato M."/>
            <person name="Girolomoni L."/>
            <person name="Cosentino E."/>
            <person name="Cuine S."/>
            <person name="Li-Beisson Y."/>
            <person name="Delledonne M."/>
            <person name="Ballottari M."/>
        </authorList>
    </citation>
    <scope>NUCLEOTIDE SEQUENCE</scope>
    <source>
        <strain evidence="6">211/11P</strain>
        <tissue evidence="6">Whole cell</tissue>
    </source>
</reference>
<gene>
    <name evidence="6" type="ORF">D9Q98_005890</name>
</gene>
<sequence length="796" mass="83880">MLAACRQARVLHLRQAVIAAQALQFYATKRDDGRAKQQDAPLVFSRQGEDQASLRYYELPSAPNSALDMLQSSILKVPIASPGAPRIPKLPPPSVCASVLTKAVEQDASLAGKAADLAELLLQSGMPLDAHTVKALFAAMAKADLLGGSLPVLDAWLQQQQEALAEDAATLAPLHVMTQLIDAAARSDDTHLLLQVLMRMARIGVTPQPQSLTTLLQCFMRLGQVNVAHDVLDWMRRNNLGLNVYSYTALLALPRGTDEAAATTLLQQARLAYDKMREDGVQPNARFFTQYVRICGRAASSQAARAAWQDAKQAGVQPDLILYSAMIDCCAKCKDSAAAMEVFEEMRARRVQPDVVAYTSMLTALQGTPQAAASARKLWRSMAEDGVQANGMAVAAYLELLLAEGEIDEALQALAGAQPGAGDPPSPSRGGKTSWQRKTAGFVLAAGLEEPSGAGAAAGAAAPPPALSSAVDLPRLYEHFMFAAAHKRQFGVVEQLARHQRSRGLSQTLGTASALLTAQALQHGHATAKWLLQPPGTGSCGSGGGGTDSGRSAVTVRLPDEVVESCLLGRGTPQACMHQLMASNTLSGVHDSSGGGRGGHGGRSSSGGQVIVGAGFSAGRAVANIVLAGLAARGCTADAVQLYDWMKQQQRQQQSPPPAQAVAGGAHQGRRQQRQPSVCSPNAWTRQLLLFTALNAAPDQQLELLLRALKEAREAAASGSSSHGHGTQPGSGGKGHAEAGWDRRTRAAILAAMRQSGEAQRLLGMDLSAEEAEERQEQRQQSRTNANAAAPMDASV</sequence>
<feature type="region of interest" description="Disordered" evidence="4">
    <location>
        <begin position="761"/>
        <end position="796"/>
    </location>
</feature>
<dbReference type="Proteomes" id="UP001055712">
    <property type="component" value="Unassembled WGS sequence"/>
</dbReference>
<keyword evidence="7" id="KW-1185">Reference proteome</keyword>
<organism evidence="6 7">
    <name type="scientific">Chlorella vulgaris</name>
    <name type="common">Green alga</name>
    <dbReference type="NCBI Taxonomy" id="3077"/>
    <lineage>
        <taxon>Eukaryota</taxon>
        <taxon>Viridiplantae</taxon>
        <taxon>Chlorophyta</taxon>
        <taxon>core chlorophytes</taxon>
        <taxon>Trebouxiophyceae</taxon>
        <taxon>Chlorellales</taxon>
        <taxon>Chlorellaceae</taxon>
        <taxon>Chlorella clade</taxon>
        <taxon>Chlorella</taxon>
    </lineage>
</organism>
<evidence type="ECO:0000313" key="6">
    <source>
        <dbReference type="EMBL" id="KAI3436473.1"/>
    </source>
</evidence>
<reference evidence="6" key="1">
    <citation type="journal article" date="2019" name="Plant J.">
        <title>Chlorella vulgaris genome assembly and annotation reveals the molecular basis for metabolic acclimation to high light conditions.</title>
        <authorList>
            <person name="Cecchin M."/>
            <person name="Marcolungo L."/>
            <person name="Rossato M."/>
            <person name="Girolomoni L."/>
            <person name="Cosentino E."/>
            <person name="Cuine S."/>
            <person name="Li-Beisson Y."/>
            <person name="Delledonne M."/>
            <person name="Ballottari M."/>
        </authorList>
    </citation>
    <scope>NUCLEOTIDE SEQUENCE</scope>
    <source>
        <strain evidence="6">211/11P</strain>
    </source>
</reference>
<evidence type="ECO:0000256" key="4">
    <source>
        <dbReference type="SAM" id="MobiDB-lite"/>
    </source>
</evidence>
<dbReference type="AlphaFoldDB" id="A0A9D4TWK5"/>
<feature type="compositionally biased region" description="Gly residues" evidence="4">
    <location>
        <begin position="593"/>
        <end position="605"/>
    </location>
</feature>
<protein>
    <recommendedName>
        <fullName evidence="5">PROP1-like PPR domain-containing protein</fullName>
    </recommendedName>
</protein>
<keyword evidence="2" id="KW-0677">Repeat</keyword>
<feature type="domain" description="PROP1-like PPR" evidence="5">
    <location>
        <begin position="225"/>
        <end position="362"/>
    </location>
</feature>
<evidence type="ECO:0000256" key="2">
    <source>
        <dbReference type="ARBA" id="ARBA00022737"/>
    </source>
</evidence>
<feature type="region of interest" description="Disordered" evidence="4">
    <location>
        <begin position="416"/>
        <end position="435"/>
    </location>
</feature>
<dbReference type="Gene3D" id="1.25.40.10">
    <property type="entry name" value="Tetratricopeptide repeat domain"/>
    <property type="match status" value="2"/>
</dbReference>
<feature type="region of interest" description="Disordered" evidence="4">
    <location>
        <begin position="716"/>
        <end position="739"/>
    </location>
</feature>
<evidence type="ECO:0000259" key="5">
    <source>
        <dbReference type="Pfam" id="PF17177"/>
    </source>
</evidence>
<proteinExistence type="inferred from homology"/>
<evidence type="ECO:0000256" key="1">
    <source>
        <dbReference type="ARBA" id="ARBA00007626"/>
    </source>
</evidence>
<feature type="region of interest" description="Disordered" evidence="4">
    <location>
        <begin position="587"/>
        <end position="606"/>
    </location>
</feature>
<dbReference type="OrthoDB" id="515489at2759"/>
<evidence type="ECO:0000313" key="7">
    <source>
        <dbReference type="Proteomes" id="UP001055712"/>
    </source>
</evidence>
<feature type="compositionally biased region" description="Low complexity" evidence="4">
    <location>
        <begin position="648"/>
        <end position="665"/>
    </location>
</feature>